<evidence type="ECO:0000256" key="2">
    <source>
        <dbReference type="HAMAP-Rule" id="MF_01139"/>
    </source>
</evidence>
<dbReference type="NCBIfam" id="NF011405">
    <property type="entry name" value="PRK14830.1"/>
    <property type="match status" value="1"/>
</dbReference>
<feature type="binding site" evidence="2">
    <location>
        <position position="41"/>
    </location>
    <ligand>
        <name>substrate</name>
    </ligand>
</feature>
<dbReference type="PANTHER" id="PTHR10291">
    <property type="entry name" value="DEHYDRODOLICHYL DIPHOSPHATE SYNTHASE FAMILY MEMBER"/>
    <property type="match status" value="1"/>
</dbReference>
<gene>
    <name evidence="3" type="ORF">ENW48_05220</name>
</gene>
<dbReference type="InterPro" id="IPR018520">
    <property type="entry name" value="UPP_synth-like_CS"/>
</dbReference>
<organism evidence="3">
    <name type="scientific">Desulfobacca acetoxidans</name>
    <dbReference type="NCBI Taxonomy" id="60893"/>
    <lineage>
        <taxon>Bacteria</taxon>
        <taxon>Pseudomonadati</taxon>
        <taxon>Thermodesulfobacteriota</taxon>
        <taxon>Desulfobaccia</taxon>
        <taxon>Desulfobaccales</taxon>
        <taxon>Desulfobaccaceae</taxon>
        <taxon>Desulfobacca</taxon>
    </lineage>
</organism>
<dbReference type="Pfam" id="PF01255">
    <property type="entry name" value="Prenyltransf"/>
    <property type="match status" value="1"/>
</dbReference>
<dbReference type="GO" id="GO:0000287">
    <property type="term" value="F:magnesium ion binding"/>
    <property type="evidence" value="ECO:0007669"/>
    <property type="project" value="UniProtKB-UniRule"/>
</dbReference>
<proteinExistence type="inferred from homology"/>
<dbReference type="CDD" id="cd00475">
    <property type="entry name" value="Cis_IPPS"/>
    <property type="match status" value="1"/>
</dbReference>
<protein>
    <recommendedName>
        <fullName evidence="2">Isoprenyl transferase</fullName>
        <ecNumber evidence="2">2.5.1.-</ecNumber>
    </recommendedName>
</protein>
<dbReference type="GO" id="GO:0016094">
    <property type="term" value="P:polyprenol biosynthetic process"/>
    <property type="evidence" value="ECO:0007669"/>
    <property type="project" value="TreeGrafter"/>
</dbReference>
<accession>A0A7C5ELV8</accession>
<name>A0A7C5ELV8_9BACT</name>
<feature type="binding site" evidence="2">
    <location>
        <begin position="29"/>
        <end position="32"/>
    </location>
    <ligand>
        <name>substrate</name>
    </ligand>
</feature>
<feature type="binding site" evidence="2">
    <location>
        <position position="45"/>
    </location>
    <ligand>
        <name>substrate</name>
    </ligand>
</feature>
<feature type="binding site" evidence="2">
    <location>
        <begin position="202"/>
        <end position="204"/>
    </location>
    <ligand>
        <name>substrate</name>
    </ligand>
</feature>
<dbReference type="PROSITE" id="PS01066">
    <property type="entry name" value="UPP_SYNTHASE"/>
    <property type="match status" value="1"/>
</dbReference>
<dbReference type="HAMAP" id="MF_01139">
    <property type="entry name" value="ISPT"/>
    <property type="match status" value="1"/>
</dbReference>
<feature type="binding site" evidence="2">
    <location>
        <begin position="73"/>
        <end position="75"/>
    </location>
    <ligand>
        <name>substrate</name>
    </ligand>
</feature>
<evidence type="ECO:0000313" key="3">
    <source>
        <dbReference type="EMBL" id="HGZ11597.1"/>
    </source>
</evidence>
<dbReference type="FunFam" id="3.40.1180.10:FF:000001">
    <property type="entry name" value="(2E,6E)-farnesyl-diphosphate-specific ditrans,polycis-undecaprenyl-diphosphate synthase"/>
    <property type="match status" value="1"/>
</dbReference>
<feature type="binding site" evidence="2">
    <location>
        <position position="79"/>
    </location>
    <ligand>
        <name>substrate</name>
    </ligand>
</feature>
<dbReference type="AlphaFoldDB" id="A0A7C5ELV8"/>
<feature type="active site" evidence="2">
    <location>
        <position position="28"/>
    </location>
</feature>
<evidence type="ECO:0000256" key="1">
    <source>
        <dbReference type="ARBA" id="ARBA00022679"/>
    </source>
</evidence>
<feature type="binding site" evidence="2">
    <location>
        <position position="77"/>
    </location>
    <ligand>
        <name>substrate</name>
    </ligand>
</feature>
<comment type="caution">
    <text evidence="3">The sequence shown here is derived from an EMBL/GenBank/DDBJ whole genome shotgun (WGS) entry which is preliminary data.</text>
</comment>
<keyword evidence="1 2" id="KW-0808">Transferase</keyword>
<keyword evidence="2" id="KW-0479">Metal-binding</keyword>
<feature type="binding site" evidence="2">
    <location>
        <position position="28"/>
    </location>
    <ligand>
        <name>Mg(2+)</name>
        <dbReference type="ChEBI" id="CHEBI:18420"/>
    </ligand>
</feature>
<keyword evidence="2" id="KW-0460">Magnesium</keyword>
<comment type="similarity">
    <text evidence="2">Belongs to the UPP synthase family.</text>
</comment>
<feature type="binding site" evidence="2">
    <location>
        <position position="215"/>
    </location>
    <ligand>
        <name>Mg(2+)</name>
        <dbReference type="ChEBI" id="CHEBI:18420"/>
    </ligand>
</feature>
<dbReference type="SUPFAM" id="SSF64005">
    <property type="entry name" value="Undecaprenyl diphosphate synthase"/>
    <property type="match status" value="1"/>
</dbReference>
<feature type="binding site" evidence="2">
    <location>
        <position position="196"/>
    </location>
    <ligand>
        <name>substrate</name>
    </ligand>
</feature>
<feature type="active site" description="Proton acceptor" evidence="2">
    <location>
        <position position="76"/>
    </location>
</feature>
<dbReference type="NCBIfam" id="TIGR00055">
    <property type="entry name" value="uppS"/>
    <property type="match status" value="1"/>
</dbReference>
<dbReference type="EMBL" id="DTKJ01000040">
    <property type="protein sequence ID" value="HGZ11597.1"/>
    <property type="molecule type" value="Genomic_DNA"/>
</dbReference>
<dbReference type="InterPro" id="IPR001441">
    <property type="entry name" value="UPP_synth-like"/>
</dbReference>
<dbReference type="GO" id="GO:0045547">
    <property type="term" value="F:ditrans,polycis-polyprenyl diphosphate synthase [(2E,6E)-farnesyl diphosphate specific] activity"/>
    <property type="evidence" value="ECO:0007669"/>
    <property type="project" value="TreeGrafter"/>
</dbReference>
<comment type="subunit">
    <text evidence="2">Homodimer.</text>
</comment>
<comment type="cofactor">
    <cofactor evidence="2">
        <name>Mg(2+)</name>
        <dbReference type="ChEBI" id="CHEBI:18420"/>
    </cofactor>
    <text evidence="2">Binds 2 magnesium ions per subunit.</text>
</comment>
<reference evidence="3" key="1">
    <citation type="journal article" date="2020" name="mSystems">
        <title>Genome- and Community-Level Interaction Insights into Carbon Utilization and Element Cycling Functions of Hydrothermarchaeota in Hydrothermal Sediment.</title>
        <authorList>
            <person name="Zhou Z."/>
            <person name="Liu Y."/>
            <person name="Xu W."/>
            <person name="Pan J."/>
            <person name="Luo Z.H."/>
            <person name="Li M."/>
        </authorList>
    </citation>
    <scope>NUCLEOTIDE SEQUENCE [LARGE SCALE GENOMIC DNA]</scope>
    <source>
        <strain evidence="3">SpSt-853</strain>
    </source>
</reference>
<dbReference type="InterPro" id="IPR036424">
    <property type="entry name" value="UPP_synth-like_sf"/>
</dbReference>
<feature type="binding site" evidence="2">
    <location>
        <position position="33"/>
    </location>
    <ligand>
        <name>substrate</name>
    </ligand>
</feature>
<dbReference type="EC" id="2.5.1.-" evidence="2"/>
<comment type="function">
    <text evidence="2">Catalyzes the condensation of isopentenyl diphosphate (IPP) with allylic pyrophosphates generating different type of terpenoids.</text>
</comment>
<sequence length="262" mass="29897">MKAAHDLPETAAALDPHRLPRHVAIIMDGNGRWARRQGLRRVRGHLAGAESVRVVVRLARRLGLQYLTLYAFSEENWQRPPGEIRALMGLLVRYLRQERSELQQNQIALKAIGDLTRLPANVQEELARTIAATATGNGMTLTVALSYGGRSEIVQAVRSLARKILAGQVKPEEITQELFARHLYTGDMPDPDLLIRTSGEYRLSNFLLWQSAYTELYITETLWPDFREEEFIKALLEYQQRDRRFGLTQEQIATLNSANLRH</sequence>
<dbReference type="PANTHER" id="PTHR10291:SF0">
    <property type="entry name" value="DEHYDRODOLICHYL DIPHOSPHATE SYNTHASE 2"/>
    <property type="match status" value="1"/>
</dbReference>
<dbReference type="Gene3D" id="3.40.1180.10">
    <property type="entry name" value="Decaprenyl diphosphate synthase-like"/>
    <property type="match status" value="1"/>
</dbReference>